<gene>
    <name evidence="1" type="ORF">NEPTK9_000817</name>
</gene>
<reference evidence="1 2" key="1">
    <citation type="submission" date="2020-01" db="EMBL/GenBank/DDBJ databases">
        <title>Draft genome sequence of Cand. Neptunochlamydia vexilliferae K9.</title>
        <authorList>
            <person name="Schulz F."/>
            <person name="Koestlbacher S."/>
            <person name="Wascher F."/>
            <person name="Pizzetti I."/>
            <person name="Horn M."/>
        </authorList>
    </citation>
    <scope>NUCLEOTIDE SEQUENCE [LARGE SCALE GENOMIC DNA]</scope>
    <source>
        <strain evidence="1 2">K9</strain>
    </source>
</reference>
<evidence type="ECO:0000313" key="1">
    <source>
        <dbReference type="EMBL" id="MBF5059307.1"/>
    </source>
</evidence>
<evidence type="ECO:0008006" key="3">
    <source>
        <dbReference type="Google" id="ProtNLM"/>
    </source>
</evidence>
<keyword evidence="2" id="KW-1185">Reference proteome</keyword>
<name>A0ABS0AYV8_9BACT</name>
<proteinExistence type="predicted"/>
<dbReference type="Proteomes" id="UP001194714">
    <property type="component" value="Unassembled WGS sequence"/>
</dbReference>
<protein>
    <recommendedName>
        <fullName evidence="3">AsmA-like C-terminal domain-containing protein</fullName>
    </recommendedName>
</protein>
<sequence>MCGMRKKVVIWFIALFTLLLAFGVGHHSLICFGVKSYLSLRLPKGKKLEFAYEKSRWEEGEFVLQGTTLQREGSFDVKVDDLRVTFDFQLFPFRFAPKVIMDRPQIALMGGFGQTKKKRGLYKTLNKYFFGTPLQIRGGTFRIGEETAFIELDQGVLELSQDREKPSFVMSFFKEGKELRFDLNLEELETCWAFEVGRFFAPGLDPAMGVKQGVLNGNLSLALSPHSHIEYVKYDLDLSDFAMSHETYGLEMSLQHLGWKEHFTSNQEMGQLEAHPFFDKVWPYFVGDGEVTGMRVLFGHWAAADVSGSLRFSSINEPLVEFHGIFHQGGNETPFHLIGEGAIEDEALWKVAFNAHLFSKEKSETFFSLASKGHGQFQLDAAWENIEAGQVTLFQHLAGMHLPLLKDIAIEEGTFSGKGEGWIERKVLKRFQLHHFKVDHLKGSSKEVALRANSIEGKGEFDFLTADFFDGTFWDLAVSGGELSTPQGKIEEIELALSMHDQYIKPSTLTCRYEGIEAKSSFEGLYSHLSVKAAIASELADVDFEAKFRRFDHRLVLEGLATFLEERDQIEFGVNWDVSKIHAGQYLEALELGWFTGKEISAKTVNIPLVAWNRGFRGEGKLDIEGTFNSRAIEFSLDPTHLTYRSESVDIIPQSTTKVANCTFFFDFQEGAWRGKIPLQGVRLKEHSFGLELESFTSEVDLEGTEFLFQNVDAFGDGVHFQAEITLDFSFDDRNLLKINTYAIDGEAEDVLTFLSHFETFNGLDLPLKGKITSGPGEMHLAAYVGDVEELLEWRIALHLGEGTYPFSPTLGFEHLAGDLYYSAEDELFKIKEVEGNLTLTAGEAPRKYQLNVPLLELDAIKGVLNYDFRLEAPTHEICRIVGRGEKEEKEFCLSFDFDKTRLFGAQVDVKRLTFEEGATLSRADISTTLSALDLVHHLDFLNSAGILKVKGLHEMRGPHVEGEMSAQFLYDREGETFSFNVESSRLKMGPIDLDHLAIDGAREKDRFDLRQFEVGSLKILAQMEKEEKRWHLPELEMTWENSFLKGESAYFDEEGKYFKLPLKQMGIDMEEVSALFPHTDFDWSYLSGTFFAAGEVVFDFSKGLRGWTFDSQLKVVGKDFGKGKLHIESPEVLHLSFDASSGFSLSGADFNFLHPRSNQLWAKCHFDALAYRNGELSGKGATVIAPPEMVHFLGQTHALPHLSYEEERLILFDTPLRWDNQVEASFNFALGKEPFAEGTLKDGYYWIGDKAWHLSNVSFGFKEGALQLGLNSQFNEIPFALKGKLHLSPHLSSRIELQEEGSAPLVIQTRWNQNEGFFIQNIEGEVCGLDLSFHHNPKASTLDQMVLKGQLKVNVPHLAKLLPENVQKTIEEFEIGKGYELSGDVVIPKKHPEKSHFTGYLKGKRFQLMGSVMETLMSEIAIRSGHIELSHFNISDASGLFSMESIDLTQEEDKRWELQIPKLTITDFRPSRLKKIGKYPARIKPLTVQKLEGHSIRGYLGDPASFAGKGNLNFINTFKRDYNFFDIPFEILGRLGLDMGLLVPVRGSLKYMMMDGKIYLTELRESYSEGKRSKFFLSPTHQSYIDFDGNINVSIKMRQYVLLKVTEPFTLSIGGTFESPKYKLR</sequence>
<dbReference type="EMBL" id="JAAEJV010000017">
    <property type="protein sequence ID" value="MBF5059307.1"/>
    <property type="molecule type" value="Genomic_DNA"/>
</dbReference>
<organism evidence="1 2">
    <name type="scientific">Candidatus Neptunichlamydia vexilliferae</name>
    <dbReference type="NCBI Taxonomy" id="1651774"/>
    <lineage>
        <taxon>Bacteria</taxon>
        <taxon>Pseudomonadati</taxon>
        <taxon>Chlamydiota</taxon>
        <taxon>Chlamydiia</taxon>
        <taxon>Parachlamydiales</taxon>
        <taxon>Simkaniaceae</taxon>
        <taxon>Candidatus Neptunichlamydia</taxon>
    </lineage>
</organism>
<comment type="caution">
    <text evidence="1">The sequence shown here is derived from an EMBL/GenBank/DDBJ whole genome shotgun (WGS) entry which is preliminary data.</text>
</comment>
<evidence type="ECO:0000313" key="2">
    <source>
        <dbReference type="Proteomes" id="UP001194714"/>
    </source>
</evidence>
<accession>A0ABS0AYV8</accession>